<keyword evidence="2" id="KW-1185">Reference proteome</keyword>
<reference evidence="1" key="1">
    <citation type="submission" date="2021-11" db="EMBL/GenBank/DDBJ databases">
        <title>Fusarium solani-melongenae Genome sequencing and assembly.</title>
        <authorList>
            <person name="Xie S."/>
            <person name="Huang L."/>
            <person name="Zhang X."/>
        </authorList>
    </citation>
    <scope>NUCLEOTIDE SEQUENCE</scope>
    <source>
        <strain evidence="1">CRI 24-3</strain>
    </source>
</reference>
<accession>A0ACD3YMV8</accession>
<name>A0ACD3YMV8_FUSSC</name>
<organism evidence="1 2">
    <name type="scientific">Fusarium solani subsp. cucurbitae</name>
    <name type="common">Neocosmosporum cucurbitae</name>
    <dbReference type="NCBI Taxonomy" id="2747967"/>
    <lineage>
        <taxon>Eukaryota</taxon>
        <taxon>Fungi</taxon>
        <taxon>Dikarya</taxon>
        <taxon>Ascomycota</taxon>
        <taxon>Pezizomycotina</taxon>
        <taxon>Sordariomycetes</taxon>
        <taxon>Hypocreomycetidae</taxon>
        <taxon>Hypocreales</taxon>
        <taxon>Nectriaceae</taxon>
        <taxon>Fusarium</taxon>
        <taxon>Fusarium solani species complex</taxon>
    </lineage>
</organism>
<gene>
    <name evidence="1" type="ORF">LCI18_001227</name>
</gene>
<proteinExistence type="predicted"/>
<dbReference type="Proteomes" id="UP000830768">
    <property type="component" value="Chromosome 1"/>
</dbReference>
<protein>
    <submittedName>
        <fullName evidence="1">Uncharacterized protein</fullName>
    </submittedName>
</protein>
<evidence type="ECO:0000313" key="1">
    <source>
        <dbReference type="EMBL" id="UPK90292.1"/>
    </source>
</evidence>
<evidence type="ECO:0000313" key="2">
    <source>
        <dbReference type="Proteomes" id="UP000830768"/>
    </source>
</evidence>
<dbReference type="EMBL" id="CP090030">
    <property type="protein sequence ID" value="UPK90292.1"/>
    <property type="molecule type" value="Genomic_DNA"/>
</dbReference>
<sequence>MAAAGSEYLANINVDAFQLDTIDFDPLPALNRPVNDDGLQGVPGNAPLPQQPPAPSFLQAPQGLGDRIDVGMGPGGVTGFGPGAYNYGLHYFNNPINPGIYQSNPNTQPRPYQPNNIYPDFGLAGRNGPSYTPMNAWFKTTNHEGQEQITPTQVHLSVDDMQKAYHNAPTQPIRGYWGREDGGRYGTQQPFPGGFAPFLNQPMNQQPAQGQEAGYINKHEGRDFYDLQGRGDGGAPVPWVGPKIQNNRALKQKGDSACDPSKIYKDALPLVTNWKKKSGGGPHFEYTALGQWVDHLEFSAAEVHHYLQHCPRDVNIFVQQPPAQANSRQQECDRRCRYAQCPVDSKIIRPGFLRVVFDEYHNLTSNGRKDPFKVAGCMHLWCFEQCVDPYDYWSKKKLFPDDRHLPKEQKNLMAINRDTDRAIVNRAFMPWMSIQEKLKQQGDPEIPRDHQDSLTYALVKYHLDNQVTARQTCRDRRNKAKAEEDRNTLDVHLGDLRVYARRCRAIKARKRTGPKRRKPESPYPKGLEWVPPKDLPLEPELVLEDMFKKSVHSPLQSPIKTPIPVAPIFEQYVQPGKEGLSLMQLDRYSMQQGDRDLVQLDPNLMQPTEQTDESTIVAPEPDMYDFTEMVSSGDLRFKGLPPLEESNSMLQTQAEESTPTEIPPPQVPTPLQLDSITPALPDVDQPEPGPKPQSPEVNTGSRKRRASDLEDDEDSLFGSSPRSKRQSGSVSSKSSERQSQGAPLRRSPRQDPKQSAT</sequence>